<sequence>MEPSAHRAESTLPGKTSHLAAVLDEYPQRDAVMALLGRLRDHHPASVGHSVRVAQALHAMALEGPAYVGDVATAMIAGLLHDIGKLRVPPATLDSERGLDKVSLDLIRAHPEAGAAILAEAGLPPVIIDVARGHHERWRGGGYPGGLPATAQPPLARAVAVADALVAMVEPGRPYRKPLPRDAALLELETCAGLHFDPEATAILIAAASRRHGGLDALLGA</sequence>
<organism evidence="2 3">
    <name type="scientific">Falsiroseomonas algicola</name>
    <dbReference type="NCBI Taxonomy" id="2716930"/>
    <lineage>
        <taxon>Bacteria</taxon>
        <taxon>Pseudomonadati</taxon>
        <taxon>Pseudomonadota</taxon>
        <taxon>Alphaproteobacteria</taxon>
        <taxon>Acetobacterales</taxon>
        <taxon>Roseomonadaceae</taxon>
        <taxon>Falsiroseomonas</taxon>
    </lineage>
</organism>
<dbReference type="PANTHER" id="PTHR43155">
    <property type="entry name" value="CYCLIC DI-GMP PHOSPHODIESTERASE PA4108-RELATED"/>
    <property type="match status" value="1"/>
</dbReference>
<dbReference type="AlphaFoldDB" id="A0A6M1LJN9"/>
<evidence type="ECO:0000259" key="1">
    <source>
        <dbReference type="PROSITE" id="PS51832"/>
    </source>
</evidence>
<evidence type="ECO:0000313" key="2">
    <source>
        <dbReference type="EMBL" id="NGM20387.1"/>
    </source>
</evidence>
<reference evidence="2 3" key="2">
    <citation type="submission" date="2020-03" db="EMBL/GenBank/DDBJ databases">
        <title>Roseomonas stagni sp. nov., isolated from pond water in Japan.</title>
        <authorList>
            <person name="Furuhata K."/>
            <person name="Miyamoto H."/>
            <person name="Goto K."/>
        </authorList>
    </citation>
    <scope>NUCLEOTIDE SEQUENCE [LARGE SCALE GENOMIC DNA]</scope>
    <source>
        <strain evidence="2 3">PeD5</strain>
    </source>
</reference>
<comment type="caution">
    <text evidence="2">The sequence shown here is derived from an EMBL/GenBank/DDBJ whole genome shotgun (WGS) entry which is preliminary data.</text>
</comment>
<dbReference type="InterPro" id="IPR037522">
    <property type="entry name" value="HD_GYP_dom"/>
</dbReference>
<gene>
    <name evidence="2" type="ORF">G3576_10205</name>
</gene>
<name>A0A6M1LJN9_9PROT</name>
<dbReference type="NCBIfam" id="TIGR00277">
    <property type="entry name" value="HDIG"/>
    <property type="match status" value="1"/>
</dbReference>
<dbReference type="CDD" id="cd00077">
    <property type="entry name" value="HDc"/>
    <property type="match status" value="1"/>
</dbReference>
<dbReference type="SMART" id="SM00471">
    <property type="entry name" value="HDc"/>
    <property type="match status" value="1"/>
</dbReference>
<feature type="domain" description="HD-GYP" evidence="1">
    <location>
        <begin position="24"/>
        <end position="220"/>
    </location>
</feature>
<dbReference type="Pfam" id="PF13487">
    <property type="entry name" value="HD_5"/>
    <property type="match status" value="1"/>
</dbReference>
<dbReference type="Gene3D" id="1.10.3210.10">
    <property type="entry name" value="Hypothetical protein af1432"/>
    <property type="match status" value="1"/>
</dbReference>
<accession>A0A6M1LJN9</accession>
<keyword evidence="3" id="KW-1185">Reference proteome</keyword>
<evidence type="ECO:0000313" key="3">
    <source>
        <dbReference type="Proteomes" id="UP000475385"/>
    </source>
</evidence>
<dbReference type="GO" id="GO:0008081">
    <property type="term" value="F:phosphoric diester hydrolase activity"/>
    <property type="evidence" value="ECO:0007669"/>
    <property type="project" value="UniProtKB-ARBA"/>
</dbReference>
<dbReference type="RefSeq" id="WP_164694283.1">
    <property type="nucleotide sequence ID" value="NZ_JAAIKB010000003.1"/>
</dbReference>
<dbReference type="Proteomes" id="UP000475385">
    <property type="component" value="Unassembled WGS sequence"/>
</dbReference>
<proteinExistence type="predicted"/>
<protein>
    <submittedName>
        <fullName evidence="2">HD domain-containing protein</fullName>
    </submittedName>
</protein>
<dbReference type="InterPro" id="IPR003607">
    <property type="entry name" value="HD/PDEase_dom"/>
</dbReference>
<dbReference type="PANTHER" id="PTHR43155:SF2">
    <property type="entry name" value="CYCLIC DI-GMP PHOSPHODIESTERASE PA4108"/>
    <property type="match status" value="1"/>
</dbReference>
<dbReference type="PROSITE" id="PS51832">
    <property type="entry name" value="HD_GYP"/>
    <property type="match status" value="1"/>
</dbReference>
<dbReference type="SUPFAM" id="SSF109604">
    <property type="entry name" value="HD-domain/PDEase-like"/>
    <property type="match status" value="1"/>
</dbReference>
<dbReference type="EMBL" id="JAAIKB010000003">
    <property type="protein sequence ID" value="NGM20387.1"/>
    <property type="molecule type" value="Genomic_DNA"/>
</dbReference>
<dbReference type="InterPro" id="IPR006675">
    <property type="entry name" value="HDIG_dom"/>
</dbReference>
<reference evidence="2 3" key="1">
    <citation type="submission" date="2020-02" db="EMBL/GenBank/DDBJ databases">
        <authorList>
            <person name="Kim H.M."/>
            <person name="Jeon C.O."/>
        </authorList>
    </citation>
    <scope>NUCLEOTIDE SEQUENCE [LARGE SCALE GENOMIC DNA]</scope>
    <source>
        <strain evidence="2 3">PeD5</strain>
    </source>
</reference>